<dbReference type="PANTHER" id="PTHR48423:SF2">
    <property type="entry name" value="INTERLEUKIN-12 RECEPTOR SUBUNIT BETA-2"/>
    <property type="match status" value="1"/>
</dbReference>
<sequence>MSPGVPPRSLLALIAALAVRWSNSEHTTCQIWSSAGKVVQRGSSLRMFCTFESMCQRAVYVEGVRHDHTSLNSTTVYIKVVNITGHLTCLCQCADRPTAGEECGIDVVAGSGNYTGGSVNRTGFSVGSTLARVKLNLKPSIQSMSVKVYVCNDLGSAESDTYKFTLRDIVKPSPPALILVECSSRSCNITWDRPLETHLEIQYRFQPDSVRAHDWQTSSSRLPSVHSLQPFRWYSFRARVKLSHGLWSDWSAPLSNMTQEEGNDRERCCVAAPDKELDVWVSRATSHPNTLMVYWKPLSGSEARGRLLGYRVIINNSHAGNCTTHTVGAQATCLSVQSCDTCLVTVSAFNSIGSSPPARLPTLVHTAQPPQDLQVFASKCNVSLYWRKADPTLLSTGYLVEWYPQGQQFEKLQWMQLSTAESHALITDMESYECYDGAVYVFYKSSVGKASFEGVNTLVTVPQGAPSVTSHLWGDTVTLTWTQVPRVKRGGCVRNYTIYIKNNKDSKDKLIYQFPASVHQCTTDRLPPATYMVWMTAWTAEGEGPGSEKVEIVIQRKTHGCCYQVNYFHFFFFGGGYICSVLPLV</sequence>
<evidence type="ECO:0000256" key="2">
    <source>
        <dbReference type="ARBA" id="ARBA00008921"/>
    </source>
</evidence>
<keyword evidence="9" id="KW-0325">Glycoprotein</keyword>
<evidence type="ECO:0000259" key="11">
    <source>
        <dbReference type="PROSITE" id="PS50853"/>
    </source>
</evidence>
<keyword evidence="7" id="KW-0472">Membrane</keyword>
<evidence type="ECO:0000256" key="8">
    <source>
        <dbReference type="ARBA" id="ARBA00023170"/>
    </source>
</evidence>
<keyword evidence="3" id="KW-0812">Transmembrane</keyword>
<gene>
    <name evidence="12" type="primary">IL12RB2_1</name>
    <name evidence="12" type="ORF">N1851_005462</name>
</gene>
<evidence type="ECO:0000256" key="1">
    <source>
        <dbReference type="ARBA" id="ARBA00004479"/>
    </source>
</evidence>
<dbReference type="Gene3D" id="2.60.40.10">
    <property type="entry name" value="Immunoglobulins"/>
    <property type="match status" value="4"/>
</dbReference>
<reference evidence="12" key="1">
    <citation type="journal article" date="2023" name="Front. Mar. Sci.">
        <title>A new Merluccius polli reference genome to investigate the effects of global change in West African waters.</title>
        <authorList>
            <person name="Mateo J.L."/>
            <person name="Blanco-Fernandez C."/>
            <person name="Garcia-Vazquez E."/>
            <person name="Machado-Schiaffino G."/>
        </authorList>
    </citation>
    <scope>NUCLEOTIDE SEQUENCE</scope>
    <source>
        <strain evidence="12">C29</strain>
        <tissue evidence="12">Fin</tissue>
    </source>
</reference>
<keyword evidence="13" id="KW-1185">Reference proteome</keyword>
<comment type="subcellular location">
    <subcellularLocation>
        <location evidence="1">Membrane</location>
        <topology evidence="1">Single-pass type I membrane protein</topology>
    </subcellularLocation>
</comment>
<keyword evidence="8 12" id="KW-0675">Receptor</keyword>
<feature type="domain" description="Fibronectin type-III" evidence="11">
    <location>
        <begin position="275"/>
        <end position="369"/>
    </location>
</feature>
<accession>A0AA47PA57</accession>
<feature type="domain" description="Fibronectin type-III" evidence="11">
    <location>
        <begin position="462"/>
        <end position="557"/>
    </location>
</feature>
<evidence type="ECO:0000256" key="5">
    <source>
        <dbReference type="ARBA" id="ARBA00022737"/>
    </source>
</evidence>
<comment type="similarity">
    <text evidence="2">Belongs to the type I cytokine receptor family. Type 2 subfamily.</text>
</comment>
<dbReference type="CDD" id="cd00063">
    <property type="entry name" value="FN3"/>
    <property type="match status" value="2"/>
</dbReference>
<dbReference type="GO" id="GO:0005886">
    <property type="term" value="C:plasma membrane"/>
    <property type="evidence" value="ECO:0007669"/>
    <property type="project" value="UniProtKB-ARBA"/>
</dbReference>
<dbReference type="PROSITE" id="PS50853">
    <property type="entry name" value="FN3"/>
    <property type="match status" value="3"/>
</dbReference>
<name>A0AA47PA57_MERPO</name>
<feature type="chain" id="PRO_5041383410" evidence="10">
    <location>
        <begin position="25"/>
        <end position="585"/>
    </location>
</feature>
<dbReference type="InterPro" id="IPR003961">
    <property type="entry name" value="FN3_dom"/>
</dbReference>
<evidence type="ECO:0000256" key="4">
    <source>
        <dbReference type="ARBA" id="ARBA00022729"/>
    </source>
</evidence>
<evidence type="ECO:0000256" key="9">
    <source>
        <dbReference type="ARBA" id="ARBA00023180"/>
    </source>
</evidence>
<dbReference type="InterPro" id="IPR036116">
    <property type="entry name" value="FN3_sf"/>
</dbReference>
<organism evidence="12 13">
    <name type="scientific">Merluccius polli</name>
    <name type="common">Benguela hake</name>
    <name type="synonym">Merluccius cadenati</name>
    <dbReference type="NCBI Taxonomy" id="89951"/>
    <lineage>
        <taxon>Eukaryota</taxon>
        <taxon>Metazoa</taxon>
        <taxon>Chordata</taxon>
        <taxon>Craniata</taxon>
        <taxon>Vertebrata</taxon>
        <taxon>Euteleostomi</taxon>
        <taxon>Actinopterygii</taxon>
        <taxon>Neopterygii</taxon>
        <taxon>Teleostei</taxon>
        <taxon>Neoteleostei</taxon>
        <taxon>Acanthomorphata</taxon>
        <taxon>Zeiogadaria</taxon>
        <taxon>Gadariae</taxon>
        <taxon>Gadiformes</taxon>
        <taxon>Gadoidei</taxon>
        <taxon>Merlucciidae</taxon>
        <taxon>Merluccius</taxon>
    </lineage>
</organism>
<feature type="domain" description="Fibronectin type-III" evidence="11">
    <location>
        <begin position="171"/>
        <end position="261"/>
    </location>
</feature>
<evidence type="ECO:0000256" key="6">
    <source>
        <dbReference type="ARBA" id="ARBA00022989"/>
    </source>
</evidence>
<dbReference type="SMART" id="SM00060">
    <property type="entry name" value="FN3"/>
    <property type="match status" value="4"/>
</dbReference>
<keyword evidence="5" id="KW-0677">Repeat</keyword>
<comment type="caution">
    <text evidence="12">The sequence shown here is derived from an EMBL/GenBank/DDBJ whole genome shotgun (WGS) entry which is preliminary data.</text>
</comment>
<evidence type="ECO:0000256" key="7">
    <source>
        <dbReference type="ARBA" id="ARBA00023136"/>
    </source>
</evidence>
<keyword evidence="4 10" id="KW-0732">Signal</keyword>
<dbReference type="SUPFAM" id="SSF49265">
    <property type="entry name" value="Fibronectin type III"/>
    <property type="match status" value="2"/>
</dbReference>
<dbReference type="InterPro" id="IPR052672">
    <property type="entry name" value="Type1_Cytokine_Rcpt_Type2"/>
</dbReference>
<protein>
    <submittedName>
        <fullName evidence="12">Interleukin-12 receptor subunit beta-2</fullName>
    </submittedName>
</protein>
<evidence type="ECO:0000313" key="12">
    <source>
        <dbReference type="EMBL" id="KAK0152868.1"/>
    </source>
</evidence>
<dbReference type="AlphaFoldDB" id="A0AA47PA57"/>
<feature type="signal peptide" evidence="10">
    <location>
        <begin position="1"/>
        <end position="24"/>
    </location>
</feature>
<evidence type="ECO:0000256" key="3">
    <source>
        <dbReference type="ARBA" id="ARBA00022692"/>
    </source>
</evidence>
<dbReference type="EMBL" id="JAOPHQ010000882">
    <property type="protein sequence ID" value="KAK0152868.1"/>
    <property type="molecule type" value="Genomic_DNA"/>
</dbReference>
<keyword evidence="6" id="KW-1133">Transmembrane helix</keyword>
<evidence type="ECO:0000256" key="10">
    <source>
        <dbReference type="SAM" id="SignalP"/>
    </source>
</evidence>
<dbReference type="InterPro" id="IPR013783">
    <property type="entry name" value="Ig-like_fold"/>
</dbReference>
<dbReference type="PANTHER" id="PTHR48423">
    <property type="entry name" value="INTERLEUKIN-27 RECEPTOR SUBUNIT ALPHA"/>
    <property type="match status" value="1"/>
</dbReference>
<dbReference type="Proteomes" id="UP001174136">
    <property type="component" value="Unassembled WGS sequence"/>
</dbReference>
<proteinExistence type="inferred from homology"/>
<evidence type="ECO:0000313" key="13">
    <source>
        <dbReference type="Proteomes" id="UP001174136"/>
    </source>
</evidence>